<protein>
    <submittedName>
        <fullName evidence="6">Allophanate hydrolase subunit 1</fullName>
    </submittedName>
</protein>
<sequence length="242" mass="25230">MRVRPAGRHALLVEFADAEHAGAFHAEVLRRRGAGVLPPVREVVPGARTVLLDGVPERDALARQLGEWDVPLGAVADGDVVTIPVVYDGPDLAEVAGLWGVSEEDVAVRHASYTYRVAFCGFAPGFGYLAGLPEELHVPRRATPRTRVPAGAVALAGGYSAVYPRATPGGWQLIGTMPDPGVLWDVGRESAALLAPGTRVRFAAAGLTSRGSAPDPAAQSPQGLDVPAGPGPAPHATERPER</sequence>
<evidence type="ECO:0000256" key="2">
    <source>
        <dbReference type="ARBA" id="ARBA00022801"/>
    </source>
</evidence>
<organism evidence="6 7">
    <name type="scientific">Streptomyces endophyticus</name>
    <dbReference type="NCBI Taxonomy" id="714166"/>
    <lineage>
        <taxon>Bacteria</taxon>
        <taxon>Bacillati</taxon>
        <taxon>Actinomycetota</taxon>
        <taxon>Actinomycetes</taxon>
        <taxon>Kitasatosporales</taxon>
        <taxon>Streptomycetaceae</taxon>
        <taxon>Streptomyces</taxon>
    </lineage>
</organism>
<name>A0ABU6F168_9ACTN</name>
<dbReference type="SUPFAM" id="SSF50891">
    <property type="entry name" value="Cyclophilin-like"/>
    <property type="match status" value="1"/>
</dbReference>
<dbReference type="SUPFAM" id="SSF160467">
    <property type="entry name" value="PH0987 N-terminal domain-like"/>
    <property type="match status" value="1"/>
</dbReference>
<dbReference type="Gene3D" id="3.30.1360.40">
    <property type="match status" value="1"/>
</dbReference>
<feature type="region of interest" description="Disordered" evidence="4">
    <location>
        <begin position="206"/>
        <end position="242"/>
    </location>
</feature>
<dbReference type="InterPro" id="IPR029000">
    <property type="entry name" value="Cyclophilin-like_dom_sf"/>
</dbReference>
<dbReference type="Gene3D" id="2.40.100.10">
    <property type="entry name" value="Cyclophilin-like"/>
    <property type="match status" value="1"/>
</dbReference>
<keyword evidence="1" id="KW-0547">Nucleotide-binding</keyword>
<dbReference type="RefSeq" id="WP_326015407.1">
    <property type="nucleotide sequence ID" value="NZ_JAOZYC010000066.1"/>
</dbReference>
<feature type="domain" description="Carboxyltransferase" evidence="5">
    <location>
        <begin position="1"/>
        <end position="194"/>
    </location>
</feature>
<keyword evidence="7" id="KW-1185">Reference proteome</keyword>
<gene>
    <name evidence="6" type="ORF">OKJ99_09380</name>
</gene>
<proteinExistence type="predicted"/>
<reference evidence="6 7" key="1">
    <citation type="submission" date="2022-10" db="EMBL/GenBank/DDBJ databases">
        <authorList>
            <person name="Xie J."/>
            <person name="Shen N."/>
        </authorList>
    </citation>
    <scope>NUCLEOTIDE SEQUENCE [LARGE SCALE GENOMIC DNA]</scope>
    <source>
        <strain evidence="6 7">YIM65594</strain>
    </source>
</reference>
<dbReference type="PANTHER" id="PTHR34698:SF2">
    <property type="entry name" value="5-OXOPROLINASE SUBUNIT B"/>
    <property type="match status" value="1"/>
</dbReference>
<keyword evidence="3" id="KW-0067">ATP-binding</keyword>
<evidence type="ECO:0000259" key="5">
    <source>
        <dbReference type="SMART" id="SM00796"/>
    </source>
</evidence>
<evidence type="ECO:0000313" key="6">
    <source>
        <dbReference type="EMBL" id="MEB8337718.1"/>
    </source>
</evidence>
<evidence type="ECO:0000313" key="7">
    <source>
        <dbReference type="Proteomes" id="UP001354931"/>
    </source>
</evidence>
<dbReference type="EMBL" id="JAOZYC010000066">
    <property type="protein sequence ID" value="MEB8337718.1"/>
    <property type="molecule type" value="Genomic_DNA"/>
</dbReference>
<accession>A0ABU6F168</accession>
<comment type="caution">
    <text evidence="6">The sequence shown here is derived from an EMBL/GenBank/DDBJ whole genome shotgun (WGS) entry which is preliminary data.</text>
</comment>
<dbReference type="SMART" id="SM00796">
    <property type="entry name" value="AHS1"/>
    <property type="match status" value="1"/>
</dbReference>
<evidence type="ECO:0000256" key="1">
    <source>
        <dbReference type="ARBA" id="ARBA00022741"/>
    </source>
</evidence>
<evidence type="ECO:0000256" key="4">
    <source>
        <dbReference type="SAM" id="MobiDB-lite"/>
    </source>
</evidence>
<dbReference type="Pfam" id="PF02682">
    <property type="entry name" value="CT_C_D"/>
    <property type="match status" value="1"/>
</dbReference>
<dbReference type="GO" id="GO:0016787">
    <property type="term" value="F:hydrolase activity"/>
    <property type="evidence" value="ECO:0007669"/>
    <property type="project" value="UniProtKB-KW"/>
</dbReference>
<dbReference type="PANTHER" id="PTHR34698">
    <property type="entry name" value="5-OXOPROLINASE SUBUNIT B"/>
    <property type="match status" value="1"/>
</dbReference>
<dbReference type="InterPro" id="IPR003833">
    <property type="entry name" value="CT_C_D"/>
</dbReference>
<dbReference type="Proteomes" id="UP001354931">
    <property type="component" value="Unassembled WGS sequence"/>
</dbReference>
<keyword evidence="2 6" id="KW-0378">Hydrolase</keyword>
<dbReference type="InterPro" id="IPR010016">
    <property type="entry name" value="PxpB"/>
</dbReference>
<evidence type="ECO:0000256" key="3">
    <source>
        <dbReference type="ARBA" id="ARBA00022840"/>
    </source>
</evidence>